<gene>
    <name evidence="3" type="ORF">SRIMR7_08120</name>
</gene>
<feature type="region of interest" description="Disordered" evidence="2">
    <location>
        <begin position="1"/>
        <end position="29"/>
    </location>
</feature>
<evidence type="ECO:0000313" key="4">
    <source>
        <dbReference type="Proteomes" id="UP000829494"/>
    </source>
</evidence>
<keyword evidence="1" id="KW-0175">Coiled coil</keyword>
<feature type="coiled-coil region" evidence="1">
    <location>
        <begin position="199"/>
        <end position="226"/>
    </location>
</feature>
<organism evidence="3 4">
    <name type="scientific">Streptomyces rimosus subsp. rimosus</name>
    <dbReference type="NCBI Taxonomy" id="132474"/>
    <lineage>
        <taxon>Bacteria</taxon>
        <taxon>Bacillati</taxon>
        <taxon>Actinomycetota</taxon>
        <taxon>Actinomycetes</taxon>
        <taxon>Kitasatosporales</taxon>
        <taxon>Streptomycetaceae</taxon>
        <taxon>Streptomyces</taxon>
    </lineage>
</organism>
<evidence type="ECO:0000256" key="1">
    <source>
        <dbReference type="SAM" id="Coils"/>
    </source>
</evidence>
<reference evidence="3 4" key="1">
    <citation type="submission" date="2022-03" db="EMBL/GenBank/DDBJ databases">
        <title>Complete genome of Streptomyces rimosus ssp. rimosus R7 (=ATCC 10970).</title>
        <authorList>
            <person name="Beganovic S."/>
            <person name="Ruckert C."/>
            <person name="Busche T."/>
            <person name="Kalinowski J."/>
            <person name="Wittmann C."/>
        </authorList>
    </citation>
    <scope>NUCLEOTIDE SEQUENCE [LARGE SCALE GENOMIC DNA]</scope>
    <source>
        <strain evidence="3 4">R7</strain>
    </source>
</reference>
<evidence type="ECO:0008006" key="5">
    <source>
        <dbReference type="Google" id="ProtNLM"/>
    </source>
</evidence>
<keyword evidence="4" id="KW-1185">Reference proteome</keyword>
<dbReference type="Proteomes" id="UP000829494">
    <property type="component" value="Chromosome"/>
</dbReference>
<sequence>MIEIGHRPAARQGRTPGSPPSGPPSFHGAFETHLTVRDETPADPDAPDRMAAGLELHAAARGLKWVHILLERGSTPSQPMLTLHGSGSAGRMRERAAAEAAELRAAGFEVVRTKIETTPWADGVPVTDAAAAALGPAYYFEHHIKLLLDRTAPGAPSALTGLADLAGPHAAHLSRNARRVRADGREERFVTQRCRAVGRDTAERRLAALLAALRAAEHDTASVEREFVVHDSDETLDDGWIDETPAYGAGAAT</sequence>
<dbReference type="GeneID" id="66858810"/>
<proteinExistence type="predicted"/>
<accession>A0ABY3YVP2</accession>
<dbReference type="EMBL" id="CP094298">
    <property type="protein sequence ID" value="UNZ02106.1"/>
    <property type="molecule type" value="Genomic_DNA"/>
</dbReference>
<dbReference type="RefSeq" id="WP_003983302.1">
    <property type="nucleotide sequence ID" value="NZ_CP043497.1"/>
</dbReference>
<evidence type="ECO:0000313" key="3">
    <source>
        <dbReference type="EMBL" id="UNZ02106.1"/>
    </source>
</evidence>
<name>A0ABY3YVP2_STRRM</name>
<evidence type="ECO:0000256" key="2">
    <source>
        <dbReference type="SAM" id="MobiDB-lite"/>
    </source>
</evidence>
<protein>
    <recommendedName>
        <fullName evidence="5">Ankyrin</fullName>
    </recommendedName>
</protein>